<dbReference type="SMART" id="SM00862">
    <property type="entry name" value="Trans_reg_C"/>
    <property type="match status" value="1"/>
</dbReference>
<dbReference type="SUPFAM" id="SSF52540">
    <property type="entry name" value="P-loop containing nucleoside triphosphate hydrolases"/>
    <property type="match status" value="1"/>
</dbReference>
<dbReference type="AlphaFoldDB" id="A0AA37RS28"/>
<accession>A0AA37RS28</accession>
<dbReference type="Pfam" id="PF00486">
    <property type="entry name" value="Trans_reg_C"/>
    <property type="match status" value="1"/>
</dbReference>
<dbReference type="InterPro" id="IPR036388">
    <property type="entry name" value="WH-like_DNA-bd_sf"/>
</dbReference>
<dbReference type="CDD" id="cd00383">
    <property type="entry name" value="trans_reg_C"/>
    <property type="match status" value="1"/>
</dbReference>
<dbReference type="InterPro" id="IPR011990">
    <property type="entry name" value="TPR-like_helical_dom_sf"/>
</dbReference>
<dbReference type="Pfam" id="PF20703">
    <property type="entry name" value="nSTAND1"/>
    <property type="match status" value="1"/>
</dbReference>
<dbReference type="Gene3D" id="1.25.40.10">
    <property type="entry name" value="Tetratricopeptide repeat domain"/>
    <property type="match status" value="1"/>
</dbReference>
<evidence type="ECO:0000313" key="4">
    <source>
        <dbReference type="EMBL" id="GLP95010.1"/>
    </source>
</evidence>
<dbReference type="SUPFAM" id="SSF48452">
    <property type="entry name" value="TPR-like"/>
    <property type="match status" value="1"/>
</dbReference>
<dbReference type="Proteomes" id="UP001161422">
    <property type="component" value="Unassembled WGS sequence"/>
</dbReference>
<dbReference type="PROSITE" id="PS51755">
    <property type="entry name" value="OMPR_PHOB"/>
    <property type="match status" value="1"/>
</dbReference>
<feature type="domain" description="OmpR/PhoB-type" evidence="3">
    <location>
        <begin position="9"/>
        <end position="107"/>
    </location>
</feature>
<evidence type="ECO:0000256" key="2">
    <source>
        <dbReference type="PROSITE-ProRule" id="PRU01091"/>
    </source>
</evidence>
<dbReference type="InterPro" id="IPR001867">
    <property type="entry name" value="OmpR/PhoB-type_DNA-bd"/>
</dbReference>
<dbReference type="InterPro" id="IPR027417">
    <property type="entry name" value="P-loop_NTPase"/>
</dbReference>
<name>A0AA37RS28_9GAMM</name>
<dbReference type="PANTHER" id="PTHR47691">
    <property type="entry name" value="REGULATOR-RELATED"/>
    <property type="match status" value="1"/>
</dbReference>
<keyword evidence="5" id="KW-1185">Reference proteome</keyword>
<dbReference type="GO" id="GO:0006355">
    <property type="term" value="P:regulation of DNA-templated transcription"/>
    <property type="evidence" value="ECO:0007669"/>
    <property type="project" value="InterPro"/>
</dbReference>
<gene>
    <name evidence="4" type="ORF">GCM10007895_03160</name>
</gene>
<dbReference type="InterPro" id="IPR049052">
    <property type="entry name" value="nSTAND1"/>
</dbReference>
<keyword evidence="1 2" id="KW-0238">DNA-binding</keyword>
<dbReference type="PANTHER" id="PTHR47691:SF3">
    <property type="entry name" value="HTH-TYPE TRANSCRIPTIONAL REGULATOR RV0890C-RELATED"/>
    <property type="match status" value="1"/>
</dbReference>
<dbReference type="InterPro" id="IPR016032">
    <property type="entry name" value="Sig_transdc_resp-reg_C-effctor"/>
</dbReference>
<reference evidence="4" key="1">
    <citation type="journal article" date="2014" name="Int. J. Syst. Evol. Microbiol.">
        <title>Complete genome sequence of Corynebacterium casei LMG S-19264T (=DSM 44701T), isolated from a smear-ripened cheese.</title>
        <authorList>
            <consortium name="US DOE Joint Genome Institute (JGI-PGF)"/>
            <person name="Walter F."/>
            <person name="Albersmeier A."/>
            <person name="Kalinowski J."/>
            <person name="Ruckert C."/>
        </authorList>
    </citation>
    <scope>NUCLEOTIDE SEQUENCE</scope>
    <source>
        <strain evidence="4">NBRC 101628</strain>
    </source>
</reference>
<dbReference type="Gene3D" id="1.10.10.10">
    <property type="entry name" value="Winged helix-like DNA-binding domain superfamily/Winged helix DNA-binding domain"/>
    <property type="match status" value="1"/>
</dbReference>
<sequence>MSTSSSSEQQRFRLGDWWVLPDRNQLKGEFGNETLEPRMMDVLSYLCQHQGEVVSSEQLLIAVWQGRFFGDAPVQKCIAGLRKKLGCDARHPKYIETLPKRGYRIVAPISSESGVLSTTHSNAEPWTSGSPYLGLASFEEQHTGVFFGRTQAIAEVVHALRELEPQGQGFLLVLGRSGVGKSSLLKAGLLPLLCQTGGFAGIELAQQHKLGARAAQSSHIALIRLLDALQKLGFIDKQDSAEALAKRLEKTPQSLQGWLKPNASKTKALLIDPLEQWLLEPSLSAHAQSQWVQWLQLLAKTRGLLLIGALRSDCYGACTDISGFIELKRSGVQYDVKAAAPGEIAQMIRAPAQAAGVGFEQDPHSGERLDDLLLEEAVSHPEALPLLQYTLAELFHRRQQGQPMLLSVYHQMGGVSGAVAQQAEAKYQGLDDKAKACWSRLMHQLVSYSSASGQASAQRLAMAKIGDDTSKKLVQQFVAARLFVVEQDERDQQQYLRIAHEALIRQWQRLRDWIQDNRTALAKHEWLQSDCQRWLNANRNREYLLRAQQQLADARWLKGREDIGLSDDELAFIDASLLRAKRIRWLRRSGVAALILLSVSTFSFAVVAWRGQQQASAAREDAEALAEFMLVDLRDQLEPIGKLSLLESVAQRLLSYYQGVSSSNAPARAEALKLSAEIDIGKGQYASAQSNLEQAQQLLEQFPVETLASDKRLLLAHVYYWRGLIPYYQGDLEQSKRWWLGYLERVESLQQYQPENSEWQYELAQAHHNLGALARRQQDIGSARYYLDQAVVHKRQLIASEPENLEYAQSLANSLNWQVTLESRYGDLAMARQIASEASTIAEFMLQQQPDDFDAKYKWLTAANITIGAYLDSGDIDGARYLYKQSHQTAEDLYQQDADNKSWQVQLALYQLRGLMLAHTQSDEHQRQHQQLAELLGQRPIDNRRWLRTYLRFQANNECVSHPRTQQDIQSLANWLMSERAEFLVDSSPALVFSLSMSADSELRNQLIDYLREQLPQPTGHNNLYLLLGHYYLASLERNRERAQELLQSIRARGYRHPQFERWLNADLGGDNE</sequence>
<dbReference type="GO" id="GO:0003677">
    <property type="term" value="F:DNA binding"/>
    <property type="evidence" value="ECO:0007669"/>
    <property type="project" value="UniProtKB-UniRule"/>
</dbReference>
<protein>
    <submittedName>
        <fullName evidence="4">Transcriptional regulator</fullName>
    </submittedName>
</protein>
<organism evidence="4 5">
    <name type="scientific">Paraferrimonas sedimenticola</name>
    <dbReference type="NCBI Taxonomy" id="375674"/>
    <lineage>
        <taxon>Bacteria</taxon>
        <taxon>Pseudomonadati</taxon>
        <taxon>Pseudomonadota</taxon>
        <taxon>Gammaproteobacteria</taxon>
        <taxon>Alteromonadales</taxon>
        <taxon>Ferrimonadaceae</taxon>
        <taxon>Paraferrimonas</taxon>
    </lineage>
</organism>
<feature type="DNA-binding region" description="OmpR/PhoB-type" evidence="2">
    <location>
        <begin position="9"/>
        <end position="107"/>
    </location>
</feature>
<dbReference type="GO" id="GO:0000160">
    <property type="term" value="P:phosphorelay signal transduction system"/>
    <property type="evidence" value="ECO:0007669"/>
    <property type="project" value="InterPro"/>
</dbReference>
<evidence type="ECO:0000256" key="1">
    <source>
        <dbReference type="ARBA" id="ARBA00023125"/>
    </source>
</evidence>
<proteinExistence type="predicted"/>
<reference evidence="4" key="2">
    <citation type="submission" date="2023-01" db="EMBL/GenBank/DDBJ databases">
        <title>Draft genome sequence of Paraferrimonas sedimenticola strain NBRC 101628.</title>
        <authorList>
            <person name="Sun Q."/>
            <person name="Mori K."/>
        </authorList>
    </citation>
    <scope>NUCLEOTIDE SEQUENCE</scope>
    <source>
        <strain evidence="4">NBRC 101628</strain>
    </source>
</reference>
<comment type="caution">
    <text evidence="4">The sequence shown here is derived from an EMBL/GenBank/DDBJ whole genome shotgun (WGS) entry which is preliminary data.</text>
</comment>
<dbReference type="SUPFAM" id="SSF46894">
    <property type="entry name" value="C-terminal effector domain of the bipartite response regulators"/>
    <property type="match status" value="1"/>
</dbReference>
<dbReference type="RefSeq" id="WP_095505953.1">
    <property type="nucleotide sequence ID" value="NZ_BSNC01000001.1"/>
</dbReference>
<evidence type="ECO:0000259" key="3">
    <source>
        <dbReference type="PROSITE" id="PS51755"/>
    </source>
</evidence>
<evidence type="ECO:0000313" key="5">
    <source>
        <dbReference type="Proteomes" id="UP001161422"/>
    </source>
</evidence>
<dbReference type="EMBL" id="BSNC01000001">
    <property type="protein sequence ID" value="GLP95010.1"/>
    <property type="molecule type" value="Genomic_DNA"/>
</dbReference>